<gene>
    <name evidence="2" type="ORF">SSLN_LOCUS13264</name>
</gene>
<dbReference type="EMBL" id="UYSU01037946">
    <property type="protein sequence ID" value="VDL99649.1"/>
    <property type="molecule type" value="Genomic_DNA"/>
</dbReference>
<sequence length="149" mass="16687">MEEVRTQDVLVTKAIRDADGWTDHRLLISQMRLRLQPRQRPQGKRPPGKLNTLLKWRTCMLQVITPPWRHDGVNCEMSSSPPPSKSSGAHAVNTRTGLTTMTPTSATNSRRRMGYTKLTWTFGLTPPKQPSSDAAALYSNGCERCRTPG</sequence>
<name>A0A3P7CNM5_SCHSO</name>
<organism evidence="2 3">
    <name type="scientific">Schistocephalus solidus</name>
    <name type="common">Tapeworm</name>
    <dbReference type="NCBI Taxonomy" id="70667"/>
    <lineage>
        <taxon>Eukaryota</taxon>
        <taxon>Metazoa</taxon>
        <taxon>Spiralia</taxon>
        <taxon>Lophotrochozoa</taxon>
        <taxon>Platyhelminthes</taxon>
        <taxon>Cestoda</taxon>
        <taxon>Eucestoda</taxon>
        <taxon>Diphyllobothriidea</taxon>
        <taxon>Diphyllobothriidae</taxon>
        <taxon>Schistocephalus</taxon>
    </lineage>
</organism>
<dbReference type="AlphaFoldDB" id="A0A3P7CNM5"/>
<evidence type="ECO:0000313" key="2">
    <source>
        <dbReference type="EMBL" id="VDL99649.1"/>
    </source>
</evidence>
<proteinExistence type="predicted"/>
<evidence type="ECO:0000256" key="1">
    <source>
        <dbReference type="SAM" id="MobiDB-lite"/>
    </source>
</evidence>
<evidence type="ECO:0000313" key="3">
    <source>
        <dbReference type="Proteomes" id="UP000275846"/>
    </source>
</evidence>
<feature type="compositionally biased region" description="Polar residues" evidence="1">
    <location>
        <begin position="93"/>
        <end position="108"/>
    </location>
</feature>
<reference evidence="2 3" key="1">
    <citation type="submission" date="2018-11" db="EMBL/GenBank/DDBJ databases">
        <authorList>
            <consortium name="Pathogen Informatics"/>
        </authorList>
    </citation>
    <scope>NUCLEOTIDE SEQUENCE [LARGE SCALE GENOMIC DNA]</scope>
    <source>
        <strain evidence="2 3">NST_G2</strain>
    </source>
</reference>
<accession>A0A3P7CNM5</accession>
<dbReference type="Proteomes" id="UP000275846">
    <property type="component" value="Unassembled WGS sequence"/>
</dbReference>
<feature type="region of interest" description="Disordered" evidence="1">
    <location>
        <begin position="75"/>
        <end position="108"/>
    </location>
</feature>
<protein>
    <submittedName>
        <fullName evidence="2">Uncharacterized protein</fullName>
    </submittedName>
</protein>
<keyword evidence="3" id="KW-1185">Reference proteome</keyword>